<evidence type="ECO:0000256" key="1">
    <source>
        <dbReference type="ARBA" id="ARBA00022723"/>
    </source>
</evidence>
<comment type="similarity">
    <text evidence="3">Belongs to the FPP/GGPP synthase family.</text>
</comment>
<keyword evidence="2" id="KW-0460">Magnesium</keyword>
<evidence type="ECO:0000256" key="2">
    <source>
        <dbReference type="ARBA" id="ARBA00022842"/>
    </source>
</evidence>
<dbReference type="PROSITE" id="PS00444">
    <property type="entry name" value="POLYPRENYL_SYNTHASE_2"/>
    <property type="match status" value="1"/>
</dbReference>
<organism evidence="4">
    <name type="scientific">Absidia glauca</name>
    <name type="common">Pin mould</name>
    <dbReference type="NCBI Taxonomy" id="4829"/>
    <lineage>
        <taxon>Eukaryota</taxon>
        <taxon>Fungi</taxon>
        <taxon>Fungi incertae sedis</taxon>
        <taxon>Mucoromycota</taxon>
        <taxon>Mucoromycotina</taxon>
        <taxon>Mucoromycetes</taxon>
        <taxon>Mucorales</taxon>
        <taxon>Cunninghamellaceae</taxon>
        <taxon>Absidia</taxon>
    </lineage>
</organism>
<dbReference type="GO" id="GO:0004659">
    <property type="term" value="F:prenyltransferase activity"/>
    <property type="evidence" value="ECO:0007669"/>
    <property type="project" value="InterPro"/>
</dbReference>
<dbReference type="Proteomes" id="UP000078561">
    <property type="component" value="Unassembled WGS sequence"/>
</dbReference>
<keyword evidence="3" id="KW-0808">Transferase</keyword>
<dbReference type="SUPFAM" id="SSF48576">
    <property type="entry name" value="Terpenoid synthases"/>
    <property type="match status" value="1"/>
</dbReference>
<dbReference type="Pfam" id="PF00348">
    <property type="entry name" value="polyprenyl_synt"/>
    <property type="match status" value="1"/>
</dbReference>
<name>A0A163IVK8_ABSGL</name>
<dbReference type="InterPro" id="IPR033749">
    <property type="entry name" value="Polyprenyl_synt_CS"/>
</dbReference>
<dbReference type="InterPro" id="IPR008949">
    <property type="entry name" value="Isoprenoid_synthase_dom_sf"/>
</dbReference>
<dbReference type="CDD" id="cd00685">
    <property type="entry name" value="Trans_IPPS_HT"/>
    <property type="match status" value="1"/>
</dbReference>
<dbReference type="OMA" id="ANFAYFW"/>
<dbReference type="SFLD" id="SFLDS00005">
    <property type="entry name" value="Isoprenoid_Synthase_Type_I"/>
    <property type="match status" value="1"/>
</dbReference>
<dbReference type="OrthoDB" id="6921389at2759"/>
<dbReference type="PANTHER" id="PTHR12001:SF44">
    <property type="entry name" value="GERANYLGERANYL PYROPHOSPHATE SYNTHASE"/>
    <property type="match status" value="1"/>
</dbReference>
<dbReference type="InParanoid" id="A0A163IVK8"/>
<dbReference type="PANTHER" id="PTHR12001">
    <property type="entry name" value="GERANYLGERANYL PYROPHOSPHATE SYNTHASE"/>
    <property type="match status" value="1"/>
</dbReference>
<dbReference type="STRING" id="4829.A0A163IVK8"/>
<evidence type="ECO:0000313" key="5">
    <source>
        <dbReference type="Proteomes" id="UP000078561"/>
    </source>
</evidence>
<protein>
    <recommendedName>
        <fullName evidence="6">Geranylgeranyl pyrophosphate synthase</fullName>
    </recommendedName>
</protein>
<dbReference type="GO" id="GO:0008299">
    <property type="term" value="P:isoprenoid biosynthetic process"/>
    <property type="evidence" value="ECO:0007669"/>
    <property type="project" value="InterPro"/>
</dbReference>
<dbReference type="EMBL" id="LT550373">
    <property type="protein sequence ID" value="SAL95614.1"/>
    <property type="molecule type" value="Genomic_DNA"/>
</dbReference>
<proteinExistence type="inferred from homology"/>
<dbReference type="GO" id="GO:0046872">
    <property type="term" value="F:metal ion binding"/>
    <property type="evidence" value="ECO:0007669"/>
    <property type="project" value="UniProtKB-KW"/>
</dbReference>
<dbReference type="AlphaFoldDB" id="A0A163IVK8"/>
<dbReference type="InterPro" id="IPR000092">
    <property type="entry name" value="Polyprenyl_synt"/>
</dbReference>
<dbReference type="Gene3D" id="1.10.600.10">
    <property type="entry name" value="Farnesyl Diphosphate Synthase"/>
    <property type="match status" value="1"/>
</dbReference>
<sequence>MDERLLEPYNYLQAQSGKDTTSKVLAAFGLWLTVPADTLQVISKVIEMLHNASLMVDDVQDGSHLRRSIPAVHQIYGVPQTVNCANYVYFLALQRILQLGNPHMVTIFTEELIELHQGQGLELFWRDNLICPTESEYIDMVNNKTSGLLRLAVRLMQVASGSESDYTSLVNMIGIYYQIRDDYMNLQSDEYSQKKGFCEDLSEGKMSFPIIHTIRADTSNRQLINIISQKPTSIEVKRYALDIIKRTGSFDYVYGFLKRKDMEARGEIKRLGGNVLLEKLFDALTVPPPTP</sequence>
<gene>
    <name evidence="4" type="primary">ABSGL_00948.1 scaffold 1022</name>
</gene>
<evidence type="ECO:0000313" key="4">
    <source>
        <dbReference type="EMBL" id="SAL95614.1"/>
    </source>
</evidence>
<keyword evidence="5" id="KW-1185">Reference proteome</keyword>
<keyword evidence="1" id="KW-0479">Metal-binding</keyword>
<evidence type="ECO:0000256" key="3">
    <source>
        <dbReference type="RuleBase" id="RU004466"/>
    </source>
</evidence>
<reference evidence="4" key="1">
    <citation type="submission" date="2016-04" db="EMBL/GenBank/DDBJ databases">
        <authorList>
            <person name="Evans L.H."/>
            <person name="Alamgir A."/>
            <person name="Owens N."/>
            <person name="Weber N.D."/>
            <person name="Virtaneva K."/>
            <person name="Barbian K."/>
            <person name="Babar A."/>
            <person name="Rosenke K."/>
        </authorList>
    </citation>
    <scope>NUCLEOTIDE SEQUENCE [LARGE SCALE GENOMIC DNA]</scope>
    <source>
        <strain evidence="4">CBS 101.48</strain>
    </source>
</reference>
<evidence type="ECO:0008006" key="6">
    <source>
        <dbReference type="Google" id="ProtNLM"/>
    </source>
</evidence>
<accession>A0A163IVK8</accession>